<dbReference type="SUPFAM" id="SSF52540">
    <property type="entry name" value="P-loop containing nucleoside triphosphate hydrolases"/>
    <property type="match status" value="2"/>
</dbReference>
<dbReference type="InterPro" id="IPR006935">
    <property type="entry name" value="Helicase/UvrB_N"/>
</dbReference>
<organism evidence="3 4">
    <name type="scientific">Saccharophagus degradans</name>
    <dbReference type="NCBI Taxonomy" id="86304"/>
    <lineage>
        <taxon>Bacteria</taxon>
        <taxon>Pseudomonadati</taxon>
        <taxon>Pseudomonadota</taxon>
        <taxon>Gammaproteobacteria</taxon>
        <taxon>Cellvibrionales</taxon>
        <taxon>Cellvibrionaceae</taxon>
        <taxon>Saccharophagus</taxon>
    </lineage>
</organism>
<dbReference type="InterPro" id="IPR050742">
    <property type="entry name" value="Helicase_Restrict-Modif_Enz"/>
</dbReference>
<feature type="domain" description="Helicase ATP-binding" evidence="2">
    <location>
        <begin position="24"/>
        <end position="210"/>
    </location>
</feature>
<dbReference type="GO" id="GO:0005829">
    <property type="term" value="C:cytosol"/>
    <property type="evidence" value="ECO:0007669"/>
    <property type="project" value="TreeGrafter"/>
</dbReference>
<dbReference type="EMBL" id="JAUOPB010000004">
    <property type="protein sequence ID" value="MDO6422150.1"/>
    <property type="molecule type" value="Genomic_DNA"/>
</dbReference>
<accession>A0AAW7X4A2</accession>
<dbReference type="RefSeq" id="WP_303492005.1">
    <property type="nucleotide sequence ID" value="NZ_JAUOPB010000004.1"/>
</dbReference>
<dbReference type="Proteomes" id="UP001169760">
    <property type="component" value="Unassembled WGS sequence"/>
</dbReference>
<dbReference type="PANTHER" id="PTHR47396:SF1">
    <property type="entry name" value="ATP-DEPENDENT HELICASE IRC3-RELATED"/>
    <property type="match status" value="1"/>
</dbReference>
<dbReference type="GO" id="GO:0003677">
    <property type="term" value="F:DNA binding"/>
    <property type="evidence" value="ECO:0007669"/>
    <property type="project" value="InterPro"/>
</dbReference>
<dbReference type="InterPro" id="IPR027417">
    <property type="entry name" value="P-loop_NTPase"/>
</dbReference>
<dbReference type="GO" id="GO:0005524">
    <property type="term" value="F:ATP binding"/>
    <property type="evidence" value="ECO:0007669"/>
    <property type="project" value="InterPro"/>
</dbReference>
<dbReference type="PROSITE" id="PS51192">
    <property type="entry name" value="HELICASE_ATP_BIND_1"/>
    <property type="match status" value="1"/>
</dbReference>
<evidence type="ECO:0000313" key="4">
    <source>
        <dbReference type="Proteomes" id="UP001169760"/>
    </source>
</evidence>
<reference evidence="3" key="1">
    <citation type="submission" date="2023-07" db="EMBL/GenBank/DDBJ databases">
        <title>Genome content predicts the carbon catabolic preferences of heterotrophic bacteria.</title>
        <authorList>
            <person name="Gralka M."/>
        </authorList>
    </citation>
    <scope>NUCLEOTIDE SEQUENCE</scope>
    <source>
        <strain evidence="3">I3M17_2</strain>
    </source>
</reference>
<proteinExistence type="predicted"/>
<protein>
    <submittedName>
        <fullName evidence="3">DEAD/DEAH box helicase family protein</fullName>
    </submittedName>
</protein>
<keyword evidence="1" id="KW-0812">Transmembrane</keyword>
<keyword evidence="1" id="KW-1133">Transmembrane helix</keyword>
<dbReference type="Gene3D" id="3.40.50.300">
    <property type="entry name" value="P-loop containing nucleotide triphosphate hydrolases"/>
    <property type="match status" value="2"/>
</dbReference>
<dbReference type="PANTHER" id="PTHR47396">
    <property type="entry name" value="TYPE I RESTRICTION ENZYME ECOKI R PROTEIN"/>
    <property type="match status" value="1"/>
</dbReference>
<feature type="transmembrane region" description="Helical" evidence="1">
    <location>
        <begin position="682"/>
        <end position="704"/>
    </location>
</feature>
<dbReference type="InterPro" id="IPR014001">
    <property type="entry name" value="Helicase_ATP-bd"/>
</dbReference>
<evidence type="ECO:0000313" key="3">
    <source>
        <dbReference type="EMBL" id="MDO6422150.1"/>
    </source>
</evidence>
<dbReference type="Pfam" id="PF04851">
    <property type="entry name" value="ResIII"/>
    <property type="match status" value="1"/>
</dbReference>
<feature type="transmembrane region" description="Helical" evidence="1">
    <location>
        <begin position="710"/>
        <end position="727"/>
    </location>
</feature>
<keyword evidence="3" id="KW-0067">ATP-binding</keyword>
<dbReference type="GO" id="GO:0004386">
    <property type="term" value="F:helicase activity"/>
    <property type="evidence" value="ECO:0007669"/>
    <property type="project" value="UniProtKB-KW"/>
</dbReference>
<dbReference type="GO" id="GO:0016787">
    <property type="term" value="F:hydrolase activity"/>
    <property type="evidence" value="ECO:0007669"/>
    <property type="project" value="InterPro"/>
</dbReference>
<dbReference type="SMART" id="SM00487">
    <property type="entry name" value="DEXDc"/>
    <property type="match status" value="1"/>
</dbReference>
<evidence type="ECO:0000256" key="1">
    <source>
        <dbReference type="SAM" id="Phobius"/>
    </source>
</evidence>
<sequence length="895" mass="101595">MSPFNEMEFRHSWRPYQKRVLDAVHQHLNDKRLHIVAAPGAGKTTLGLEVFRLLGKPAIVLSPTRVIRDQWLDRLKDFCQLDDINKVNWVSNTLLTPKTLTSITYQALHSQFAEELNQQDTTQDTDEAEELELDSGLKDAELNNFISILAQHNIQVLILDEAHHLRAEWWRALEKVCNHFPNITLVSLTATPPYDSERNEWSRYEQLCGPIDEEISIPELVKAGTLCPHQDYIWACNATVEFSKQIKEYDQRVSSTCKTLFESAEFEQVVLAHPWLNSNNIEDWVIKEPKIAIALLSFIKAKALPPNKPLMQLLDLTQQDIPELGKKWWQTLVEAVLFSKTFEHSESNKKFIEALKKQLRAAELLYKTELSFERSRRMERSLSLSATKIDACLDIHKLEYSKRGDGLRQVILTDYIRDEALASGMDTGALNLGAWPIFKTLTSASPIANQIALLTGRLCIVPTSKLDALLNHLGSGNFKTEPMGNKQQYQKVTGPLNRLTGAFTALLIEGKIKVLVGTRALLGEGWDAPVVNSLILASSIGSFMLTNQMRGRAIRIDRQNSDKVSSIWHLVAIDPDSFGGWSDYHNLKKRFDTFVGLSEKKQTIESGFERMHATAIESDFKLTNSTPIALNNFQMRNRYNEIHSIAKRWQNALTLNANARVIPSVKTEKSPRIRGYMLRYSLKYLVTQLIGLMVITVVYSVYAAPMARGLFPYFILAAVTGVLLYKLPKTIAVIKILIRYLPTDGALKQIGIALTEALSRAGFIETPFRELDVRVATIEDGSYYLSLAGSTFYESSLFADCLAEILAPIDNPRYIVLREGTFMGMRRDDYHAVPVIFTTKKETATIFYKAWCKNVSLSELIYTRSTDGRKKLLKAKMKAFSSTFNNDVKRQDRWQ</sequence>
<keyword evidence="3" id="KW-0547">Nucleotide-binding</keyword>
<evidence type="ECO:0000259" key="2">
    <source>
        <dbReference type="PROSITE" id="PS51192"/>
    </source>
</evidence>
<keyword evidence="1" id="KW-0472">Membrane</keyword>
<keyword evidence="3" id="KW-0347">Helicase</keyword>
<comment type="caution">
    <text evidence="3">The sequence shown here is derived from an EMBL/GenBank/DDBJ whole genome shotgun (WGS) entry which is preliminary data.</text>
</comment>
<name>A0AAW7X4A2_9GAMM</name>
<dbReference type="CDD" id="cd18785">
    <property type="entry name" value="SF2_C"/>
    <property type="match status" value="1"/>
</dbReference>
<keyword evidence="3" id="KW-0378">Hydrolase</keyword>
<dbReference type="AlphaFoldDB" id="A0AAW7X4A2"/>
<gene>
    <name evidence="3" type="ORF">Q4521_06675</name>
</gene>